<dbReference type="Pfam" id="PF08874">
    <property type="entry name" value="DUF1835"/>
    <property type="match status" value="1"/>
</dbReference>
<feature type="domain" description="DUF3658" evidence="2">
    <location>
        <begin position="145"/>
        <end position="241"/>
    </location>
</feature>
<keyword evidence="4" id="KW-1185">Reference proteome</keyword>
<evidence type="ECO:0000313" key="3">
    <source>
        <dbReference type="EMBL" id="NGN67452.1"/>
    </source>
</evidence>
<dbReference type="Proteomes" id="UP000481583">
    <property type="component" value="Unassembled WGS sequence"/>
</dbReference>
<dbReference type="InterPro" id="IPR014973">
    <property type="entry name" value="DUF1835"/>
</dbReference>
<evidence type="ECO:0000313" key="4">
    <source>
        <dbReference type="Proteomes" id="UP000481583"/>
    </source>
</evidence>
<evidence type="ECO:0000259" key="2">
    <source>
        <dbReference type="Pfam" id="PF12395"/>
    </source>
</evidence>
<comment type="caution">
    <text evidence="3">The sequence shown here is derived from an EMBL/GenBank/DDBJ whole genome shotgun (WGS) entry which is preliminary data.</text>
</comment>
<dbReference type="InterPro" id="IPR022123">
    <property type="entry name" value="DUF3658"/>
</dbReference>
<organism evidence="3 4">
    <name type="scientific">Streptomyces coryli</name>
    <dbReference type="NCBI Taxonomy" id="1128680"/>
    <lineage>
        <taxon>Bacteria</taxon>
        <taxon>Bacillati</taxon>
        <taxon>Actinomycetota</taxon>
        <taxon>Actinomycetes</taxon>
        <taxon>Kitasatosporales</taxon>
        <taxon>Streptomycetaceae</taxon>
        <taxon>Streptomyces</taxon>
    </lineage>
</organism>
<dbReference type="Pfam" id="PF12395">
    <property type="entry name" value="DUF3658"/>
    <property type="match status" value="1"/>
</dbReference>
<sequence length="248" mass="27482">MSVLHLVPSPSAAASLHSALRSVTGPDALVLGFPDHFSWGPIAPDDPAVRKRWWGPLAFDDDGPGDIEAELGEFWHRLETTVADRIVVWFSRRGADDVSFFLAVTARLGTRSFALVEIDQPWTRTAGNLPPHEMTERLNSEVLCSDQRRESSQQLWRQLQTENATFRVVTSTGRLASAPADHFDARLLAAAAPEWRPALRLVGDVMGDDDDAVDMPLRRRIATLIEGGRLIAKDDRSSLRTAEVRLPD</sequence>
<evidence type="ECO:0000259" key="1">
    <source>
        <dbReference type="Pfam" id="PF08874"/>
    </source>
</evidence>
<reference evidence="3 4" key="1">
    <citation type="submission" date="2020-02" db="EMBL/GenBank/DDBJ databases">
        <title>Whole-genome analyses of novel actinobacteria.</title>
        <authorList>
            <person name="Sahin N."/>
        </authorList>
    </citation>
    <scope>NUCLEOTIDE SEQUENCE [LARGE SCALE GENOMIC DNA]</scope>
    <source>
        <strain evidence="3 4">A7024</strain>
    </source>
</reference>
<name>A0A6G4U626_9ACTN</name>
<feature type="domain" description="DUF1835" evidence="1">
    <location>
        <begin position="4"/>
        <end position="118"/>
    </location>
</feature>
<proteinExistence type="predicted"/>
<accession>A0A6G4U626</accession>
<dbReference type="AlphaFoldDB" id="A0A6G4U626"/>
<dbReference type="RefSeq" id="WP_165240746.1">
    <property type="nucleotide sequence ID" value="NZ_JAAKZV010000143.1"/>
</dbReference>
<protein>
    <submittedName>
        <fullName evidence="3">DUF1835 domain-containing protein</fullName>
    </submittedName>
</protein>
<gene>
    <name evidence="3" type="ORF">G5C51_26550</name>
</gene>
<dbReference type="EMBL" id="JAAKZV010000143">
    <property type="protein sequence ID" value="NGN67452.1"/>
    <property type="molecule type" value="Genomic_DNA"/>
</dbReference>